<keyword evidence="2" id="KW-0812">Transmembrane</keyword>
<dbReference type="GeneID" id="118497919"/>
<dbReference type="OrthoDB" id="9837482at2759"/>
<accession>A0A7E6CSL9</accession>
<dbReference type="KEGG" id="pdic:118497919"/>
<feature type="region of interest" description="Disordered" evidence="1">
    <location>
        <begin position="1"/>
        <end position="67"/>
    </location>
</feature>
<dbReference type="InParanoid" id="A0A7E6CSL9"/>
<evidence type="ECO:0000256" key="2">
    <source>
        <dbReference type="SAM" id="Phobius"/>
    </source>
</evidence>
<evidence type="ECO:0000313" key="3">
    <source>
        <dbReference type="Proteomes" id="UP000504628"/>
    </source>
</evidence>
<dbReference type="PANTHER" id="PTHR37856:SF1">
    <property type="entry name" value="MAST CELL-EXPRESSED MEMBRANE PROTEIN 1"/>
    <property type="match status" value="1"/>
</dbReference>
<keyword evidence="2" id="KW-1133">Transmembrane helix</keyword>
<dbReference type="RefSeq" id="XP_035870030.1">
    <property type="nucleotide sequence ID" value="XM_036014137.1"/>
</dbReference>
<feature type="region of interest" description="Disordered" evidence="1">
    <location>
        <begin position="171"/>
        <end position="191"/>
    </location>
</feature>
<gene>
    <name evidence="4" type="primary">MCEMP1</name>
</gene>
<protein>
    <submittedName>
        <fullName evidence="4">Mast cell-expressed membrane protein 1</fullName>
    </submittedName>
</protein>
<dbReference type="PANTHER" id="PTHR37856">
    <property type="entry name" value="MAST CELL-EXPRESSED MEMBRANE PROTEIN 1"/>
    <property type="match status" value="1"/>
</dbReference>
<proteinExistence type="predicted"/>
<dbReference type="AlphaFoldDB" id="A0A7E6CSL9"/>
<dbReference type="FunCoup" id="A0A7E6CSL9">
    <property type="interactions" value="18"/>
</dbReference>
<dbReference type="Proteomes" id="UP000504628">
    <property type="component" value="Chromosome 13"/>
</dbReference>
<feature type="transmembrane region" description="Helical" evidence="2">
    <location>
        <begin position="76"/>
        <end position="101"/>
    </location>
</feature>
<keyword evidence="3" id="KW-1185">Reference proteome</keyword>
<feature type="compositionally biased region" description="Polar residues" evidence="1">
    <location>
        <begin position="39"/>
        <end position="54"/>
    </location>
</feature>
<dbReference type="InterPro" id="IPR038818">
    <property type="entry name" value="MCEMP1"/>
</dbReference>
<keyword evidence="2" id="KW-0472">Membrane</keyword>
<sequence length="191" mass="21183">MAAKETCVNPKARRQAAPSKDRPGEASANRKGVDDQDYENITLTFRNQDQSKGSCSPPKSKAWTRPSSDSAWPLQWLPTAIISLYILLALFSITLLSWVLVNNSKMSQELLALKGELWNNVRECQEKQKQGWSDISQRIAEYLDTVKNGTEKLKMLPVGVFGDLHCPDCGAGEPEAGPQKSRPPRVQSLEG</sequence>
<evidence type="ECO:0000256" key="1">
    <source>
        <dbReference type="SAM" id="MobiDB-lite"/>
    </source>
</evidence>
<name>A0A7E6CSL9_9CHIR</name>
<reference evidence="4" key="1">
    <citation type="submission" date="2025-08" db="UniProtKB">
        <authorList>
            <consortium name="RefSeq"/>
        </authorList>
    </citation>
    <scope>IDENTIFICATION</scope>
    <source>
        <tissue evidence="4">Muscle</tissue>
    </source>
</reference>
<evidence type="ECO:0000313" key="4">
    <source>
        <dbReference type="RefSeq" id="XP_035870030.1"/>
    </source>
</evidence>
<organism evidence="3 4">
    <name type="scientific">Phyllostomus discolor</name>
    <name type="common">pale spear-nosed bat</name>
    <dbReference type="NCBI Taxonomy" id="89673"/>
    <lineage>
        <taxon>Eukaryota</taxon>
        <taxon>Metazoa</taxon>
        <taxon>Chordata</taxon>
        <taxon>Craniata</taxon>
        <taxon>Vertebrata</taxon>
        <taxon>Euteleostomi</taxon>
        <taxon>Mammalia</taxon>
        <taxon>Eutheria</taxon>
        <taxon>Laurasiatheria</taxon>
        <taxon>Chiroptera</taxon>
        <taxon>Yangochiroptera</taxon>
        <taxon>Phyllostomidae</taxon>
        <taxon>Phyllostominae</taxon>
        <taxon>Phyllostomus</taxon>
    </lineage>
</organism>
<dbReference type="CTD" id="199675"/>